<dbReference type="Proteomes" id="UP000199438">
    <property type="component" value="Unassembled WGS sequence"/>
</dbReference>
<name>A0A1I1J0E4_9FLAO</name>
<dbReference type="PANTHER" id="PTHR43546:SF3">
    <property type="entry name" value="UPF0173 METAL-DEPENDENT HYDROLASE MJ1163"/>
    <property type="match status" value="1"/>
</dbReference>
<accession>A0A1I1J0E4</accession>
<sequence length="268" mass="29547">MKKLILSLFTISALMACKNNKSEAEPGEMIPAEDTTGSNEEMRMAEDASINIEPISHATAVINWGDAVFYTDPVGGAELFAEMDKPDFVLVTDIHGDHMNAQTLEGLKLGNTKIIVPKAVEEKLPGTLKSKLLVMANGDQMEIEGFTIEAIPMYNLPEAEDAMHVKGRGNGYVLEKGGKRLYISGDTEDIPEMRNLENIDAALVCMNLPYTMPVDQAAEGVLAFAPKKVYPYHYRGQDGLADVEKFKSLVEEKSDSIEVVLLDWYPEM</sequence>
<dbReference type="InterPro" id="IPR036866">
    <property type="entry name" value="RibonucZ/Hydroxyglut_hydro"/>
</dbReference>
<proteinExistence type="predicted"/>
<protein>
    <submittedName>
        <fullName evidence="1">L-ascorbate metabolism protein UlaG, beta-lactamase superfamily</fullName>
    </submittedName>
</protein>
<dbReference type="Gene3D" id="3.60.15.10">
    <property type="entry name" value="Ribonuclease Z/Hydroxyacylglutathione hydrolase-like"/>
    <property type="match status" value="1"/>
</dbReference>
<reference evidence="2" key="1">
    <citation type="submission" date="2016-10" db="EMBL/GenBank/DDBJ databases">
        <authorList>
            <person name="Varghese N."/>
            <person name="Submissions S."/>
        </authorList>
    </citation>
    <scope>NUCLEOTIDE SEQUENCE [LARGE SCALE GENOMIC DNA]</scope>
    <source>
        <strain evidence="2">DSM 24499</strain>
    </source>
</reference>
<dbReference type="EMBL" id="FOKV01000004">
    <property type="protein sequence ID" value="SFC42059.1"/>
    <property type="molecule type" value="Genomic_DNA"/>
</dbReference>
<organism evidence="1 2">
    <name type="scientific">Zunongwangia mangrovi</name>
    <dbReference type="NCBI Taxonomy" id="1334022"/>
    <lineage>
        <taxon>Bacteria</taxon>
        <taxon>Pseudomonadati</taxon>
        <taxon>Bacteroidota</taxon>
        <taxon>Flavobacteriia</taxon>
        <taxon>Flavobacteriales</taxon>
        <taxon>Flavobacteriaceae</taxon>
        <taxon>Zunongwangia</taxon>
    </lineage>
</organism>
<dbReference type="PROSITE" id="PS51257">
    <property type="entry name" value="PROKAR_LIPOPROTEIN"/>
    <property type="match status" value="1"/>
</dbReference>
<dbReference type="RefSeq" id="WP_092542591.1">
    <property type="nucleotide sequence ID" value="NZ_FOKV01000004.1"/>
</dbReference>
<keyword evidence="2" id="KW-1185">Reference proteome</keyword>
<dbReference type="AlphaFoldDB" id="A0A1I1J0E4"/>
<evidence type="ECO:0000313" key="2">
    <source>
        <dbReference type="Proteomes" id="UP000199438"/>
    </source>
</evidence>
<dbReference type="OrthoDB" id="9789133at2"/>
<dbReference type="InterPro" id="IPR050114">
    <property type="entry name" value="UPF0173_UPF0282_UlaG_hydrolase"/>
</dbReference>
<evidence type="ECO:0000313" key="1">
    <source>
        <dbReference type="EMBL" id="SFC42059.1"/>
    </source>
</evidence>
<dbReference type="Pfam" id="PF13483">
    <property type="entry name" value="Lactamase_B_3"/>
    <property type="match status" value="1"/>
</dbReference>
<dbReference type="PANTHER" id="PTHR43546">
    <property type="entry name" value="UPF0173 METAL-DEPENDENT HYDROLASE MJ1163-RELATED"/>
    <property type="match status" value="1"/>
</dbReference>
<dbReference type="SUPFAM" id="SSF56281">
    <property type="entry name" value="Metallo-hydrolase/oxidoreductase"/>
    <property type="match status" value="1"/>
</dbReference>
<gene>
    <name evidence="1" type="ORF">SAMN04487907_104129</name>
</gene>